<dbReference type="VEuPathDB" id="FungiDB:RhiirA1_539069"/>
<evidence type="ECO:0000313" key="2">
    <source>
        <dbReference type="Proteomes" id="UP000232722"/>
    </source>
</evidence>
<dbReference type="VEuPathDB" id="FungiDB:RhiirFUN_001596"/>
<name>A0A2N0NGI2_9GLOM</name>
<dbReference type="EMBL" id="LLXJ01007465">
    <property type="protein sequence ID" value="PKB93693.1"/>
    <property type="molecule type" value="Genomic_DNA"/>
</dbReference>
<dbReference type="AlphaFoldDB" id="A0A2N0NGI2"/>
<accession>A0A2N0NGI2</accession>
<proteinExistence type="predicted"/>
<comment type="caution">
    <text evidence="1">The sequence shown here is derived from an EMBL/GenBank/DDBJ whole genome shotgun (WGS) entry which is preliminary data.</text>
</comment>
<organism evidence="1 2">
    <name type="scientific">Rhizophagus irregularis</name>
    <dbReference type="NCBI Taxonomy" id="588596"/>
    <lineage>
        <taxon>Eukaryota</taxon>
        <taxon>Fungi</taxon>
        <taxon>Fungi incertae sedis</taxon>
        <taxon>Mucoromycota</taxon>
        <taxon>Glomeromycotina</taxon>
        <taxon>Glomeromycetes</taxon>
        <taxon>Glomerales</taxon>
        <taxon>Glomeraceae</taxon>
        <taxon>Rhizophagus</taxon>
    </lineage>
</organism>
<evidence type="ECO:0000313" key="1">
    <source>
        <dbReference type="EMBL" id="PKB93693.1"/>
    </source>
</evidence>
<gene>
    <name evidence="1" type="ORF">RhiirA5_507880</name>
</gene>
<feature type="non-terminal residue" evidence="1">
    <location>
        <position position="1"/>
    </location>
</feature>
<dbReference type="Proteomes" id="UP000232722">
    <property type="component" value="Unassembled WGS sequence"/>
</dbReference>
<reference evidence="1 2" key="1">
    <citation type="submission" date="2016-04" db="EMBL/GenBank/DDBJ databases">
        <title>Genome analyses suggest a sexual origin of heterokaryosis in a supposedly ancient asexual fungus.</title>
        <authorList>
            <person name="Ropars J."/>
            <person name="Sedzielewska K."/>
            <person name="Noel J."/>
            <person name="Charron P."/>
            <person name="Farinelli L."/>
            <person name="Marton T."/>
            <person name="Kruger M."/>
            <person name="Pelin A."/>
            <person name="Brachmann A."/>
            <person name="Corradi N."/>
        </authorList>
    </citation>
    <scope>NUCLEOTIDE SEQUENCE [LARGE SCALE GENOMIC DNA]</scope>
    <source>
        <strain evidence="1 2">A5</strain>
    </source>
</reference>
<sequence length="64" mass="6932">VVICLIYALVSVAASPLINEARRTRCASVGRDCSSIPCCQRLRCAKTPKLLCISEILSQCYASN</sequence>
<protein>
    <submittedName>
        <fullName evidence="1">Uncharacterized protein</fullName>
    </submittedName>
</protein>
<reference evidence="1 2" key="2">
    <citation type="submission" date="2017-09" db="EMBL/GenBank/DDBJ databases">
        <title>Extensive intraspecific genome diversity in a model arbuscular mycorrhizal fungus.</title>
        <authorList>
            <person name="Chen E.C."/>
            <person name="Morin E."/>
            <person name="Beaudet D."/>
            <person name="Noel J."/>
            <person name="Ndikumana S."/>
            <person name="Charron P."/>
            <person name="St-Onge C."/>
            <person name="Giorgi J."/>
            <person name="Grigoriev I.V."/>
            <person name="Roux C."/>
            <person name="Martin F.M."/>
            <person name="Corradi N."/>
        </authorList>
    </citation>
    <scope>NUCLEOTIDE SEQUENCE [LARGE SCALE GENOMIC DNA]</scope>
    <source>
        <strain evidence="1 2">A5</strain>
    </source>
</reference>